<sequence length="254" mass="28201">MADDYFDTTLTAMEQLLLGTKIAVEHFNGRFHSIHGEPIAEVEIRGLWDHAVVMDSTTVARLLMIPDSSSVAFGKFAEQEDGAPAGFSARFCNAYTRDDETNSVIAFMDNDGAMVSIESLYVQRIMLNVLAPKYFCTVAFGLMAITAYRHGFRKISLFAAGSGKELAGDPDALAGYDVWPKFGFDAPLMRVDLQRNALHALKDCQSVQEVLAIVPQWWADNGTPREMHFDLTADSRSWDILLDYLTAMLDKGEV</sequence>
<protein>
    <submittedName>
        <fullName evidence="1">Uncharacterized protein</fullName>
    </submittedName>
</protein>
<keyword evidence="2" id="KW-1185">Reference proteome</keyword>
<dbReference type="RefSeq" id="WP_278318724.1">
    <property type="nucleotide sequence ID" value="NZ_CP121464.1"/>
</dbReference>
<evidence type="ECO:0000313" key="2">
    <source>
        <dbReference type="Proteomes" id="UP001219584"/>
    </source>
</evidence>
<reference evidence="1 2" key="1">
    <citation type="submission" date="2023-04" db="EMBL/GenBank/DDBJ databases">
        <title>Nanopore sequencing of Janthinobacterium from water.</title>
        <authorList>
            <person name="Ciuchcinski K."/>
            <person name="Rokowska A."/>
            <person name="Dziewit L."/>
        </authorList>
    </citation>
    <scope>NUCLEOTIDE SEQUENCE [LARGE SCALE GENOMIC DNA]</scope>
    <source>
        <strain evidence="1 2">DEMB2</strain>
    </source>
</reference>
<proteinExistence type="predicted"/>
<dbReference type="Proteomes" id="UP001219584">
    <property type="component" value="Chromosome"/>
</dbReference>
<gene>
    <name evidence="1" type="ORF">P9875_13980</name>
</gene>
<evidence type="ECO:0000313" key="1">
    <source>
        <dbReference type="EMBL" id="WFR82206.1"/>
    </source>
</evidence>
<name>A0ABY8ICQ1_9BURK</name>
<organism evidence="1 2">
    <name type="scientific">Janthinobacterium rivuli</name>
    <dbReference type="NCBI Taxonomy" id="2751478"/>
    <lineage>
        <taxon>Bacteria</taxon>
        <taxon>Pseudomonadati</taxon>
        <taxon>Pseudomonadota</taxon>
        <taxon>Betaproteobacteria</taxon>
        <taxon>Burkholderiales</taxon>
        <taxon>Oxalobacteraceae</taxon>
        <taxon>Janthinobacterium</taxon>
    </lineage>
</organism>
<dbReference type="EMBL" id="CP121464">
    <property type="protein sequence ID" value="WFR82206.1"/>
    <property type="molecule type" value="Genomic_DNA"/>
</dbReference>
<accession>A0ABY8ICQ1</accession>